<sequence>MDFNPSRPLSKGKEFPFIDMASLPVNGRDINEVSNKVFNGGGAKFKNGDTLFARITPCLENGKTAKVENLPVGCIAHGSTEFIVLSAKSKDDEDFVYYLARLPDFRSYAISRMEGTSGRQRVSWQALAEFNLRLPEKGKRKKIGKILKSLDDKIHLNNQINQTLESIAQTIFKSWFIDFDPVRAKIAAKQEGKDAELAAMCAISGKSEAEVEQMAKEDFAELQATATLFPDELVESELGEVPKGWDKYSLSKMITLIGGGTPKRSEPNYWNGDIFWFSVKDVPNEGEVFVITTQEKISELGLNKSSTKLLPVGTTIITARGTVGKIALVGYEMAMNQSCYGVQGINGVRQFMTYYLIKNAVEVLKKNTHGAVFDTITQSTFDTVTSIKPSIEMMDLFESKVEKIMGHIKNNLYENNSLIALRDTLLPKLLSGELDVSGVQDEVA</sequence>
<protein>
    <submittedName>
        <fullName evidence="5">Restriction endonuclease subunit S</fullName>
    </submittedName>
</protein>
<dbReference type="CDD" id="cd17260">
    <property type="entry name" value="RMtype1_S_EcoEI-TRD1-CR1_like"/>
    <property type="match status" value="1"/>
</dbReference>
<organism evidence="5 6">
    <name type="scientific">Acinetobacter ursingii</name>
    <dbReference type="NCBI Taxonomy" id="108980"/>
    <lineage>
        <taxon>Bacteria</taxon>
        <taxon>Pseudomonadati</taxon>
        <taxon>Pseudomonadota</taxon>
        <taxon>Gammaproteobacteria</taxon>
        <taxon>Moraxellales</taxon>
        <taxon>Moraxellaceae</taxon>
        <taxon>Acinetobacter</taxon>
    </lineage>
</organism>
<accession>A0A3D2SQ35</accession>
<dbReference type="CDD" id="cd17243">
    <property type="entry name" value="RMtype1_S_AchA6I-TRD2-CR2_like"/>
    <property type="match status" value="1"/>
</dbReference>
<dbReference type="Pfam" id="PF01420">
    <property type="entry name" value="Methylase_S"/>
    <property type="match status" value="2"/>
</dbReference>
<evidence type="ECO:0000313" key="6">
    <source>
        <dbReference type="Proteomes" id="UP000263596"/>
    </source>
</evidence>
<keyword evidence="2" id="KW-0680">Restriction system</keyword>
<dbReference type="Proteomes" id="UP000263596">
    <property type="component" value="Unassembled WGS sequence"/>
</dbReference>
<keyword evidence="3" id="KW-0238">DNA-binding</keyword>
<evidence type="ECO:0000313" key="5">
    <source>
        <dbReference type="EMBL" id="HCK30824.1"/>
    </source>
</evidence>
<dbReference type="GO" id="GO:0009307">
    <property type="term" value="P:DNA restriction-modification system"/>
    <property type="evidence" value="ECO:0007669"/>
    <property type="project" value="UniProtKB-KW"/>
</dbReference>
<evidence type="ECO:0000256" key="1">
    <source>
        <dbReference type="ARBA" id="ARBA00010923"/>
    </source>
</evidence>
<dbReference type="EMBL" id="DPVE01000204">
    <property type="protein sequence ID" value="HCK30824.1"/>
    <property type="molecule type" value="Genomic_DNA"/>
</dbReference>
<dbReference type="PANTHER" id="PTHR30408">
    <property type="entry name" value="TYPE-1 RESTRICTION ENZYME ECOKI SPECIFICITY PROTEIN"/>
    <property type="match status" value="1"/>
</dbReference>
<dbReference type="PANTHER" id="PTHR30408:SF13">
    <property type="entry name" value="TYPE I RESTRICTION ENZYME HINDI SPECIFICITY SUBUNIT"/>
    <property type="match status" value="1"/>
</dbReference>
<proteinExistence type="inferred from homology"/>
<dbReference type="InterPro" id="IPR000055">
    <property type="entry name" value="Restrct_endonuc_typeI_TRD"/>
</dbReference>
<name>A0A3D2SQ35_9GAMM</name>
<evidence type="ECO:0000259" key="4">
    <source>
        <dbReference type="Pfam" id="PF01420"/>
    </source>
</evidence>
<reference evidence="5 6" key="1">
    <citation type="journal article" date="2018" name="Nat. Biotechnol.">
        <title>A standardized bacterial taxonomy based on genome phylogeny substantially revises the tree of life.</title>
        <authorList>
            <person name="Parks D.H."/>
            <person name="Chuvochina M."/>
            <person name="Waite D.W."/>
            <person name="Rinke C."/>
            <person name="Skarshewski A."/>
            <person name="Chaumeil P.A."/>
            <person name="Hugenholtz P."/>
        </authorList>
    </citation>
    <scope>NUCLEOTIDE SEQUENCE [LARGE SCALE GENOMIC DNA]</scope>
    <source>
        <strain evidence="5">UBA9669</strain>
    </source>
</reference>
<dbReference type="Gene3D" id="3.90.220.20">
    <property type="entry name" value="DNA methylase specificity domains"/>
    <property type="match status" value="2"/>
</dbReference>
<dbReference type="InterPro" id="IPR044946">
    <property type="entry name" value="Restrct_endonuc_typeI_TRD_sf"/>
</dbReference>
<dbReference type="GO" id="GO:0003677">
    <property type="term" value="F:DNA binding"/>
    <property type="evidence" value="ECO:0007669"/>
    <property type="project" value="UniProtKB-KW"/>
</dbReference>
<comment type="similarity">
    <text evidence="1">Belongs to the type-I restriction system S methylase family.</text>
</comment>
<dbReference type="AlphaFoldDB" id="A0A3D2SQ35"/>
<dbReference type="GO" id="GO:0004519">
    <property type="term" value="F:endonuclease activity"/>
    <property type="evidence" value="ECO:0007669"/>
    <property type="project" value="UniProtKB-KW"/>
</dbReference>
<comment type="caution">
    <text evidence="5">The sequence shown here is derived from an EMBL/GenBank/DDBJ whole genome shotgun (WGS) entry which is preliminary data.</text>
</comment>
<evidence type="ECO:0000256" key="3">
    <source>
        <dbReference type="ARBA" id="ARBA00023125"/>
    </source>
</evidence>
<feature type="domain" description="Type I restriction modification DNA specificity" evidence="4">
    <location>
        <begin position="242"/>
        <end position="384"/>
    </location>
</feature>
<keyword evidence="5" id="KW-0540">Nuclease</keyword>
<dbReference type="InterPro" id="IPR052021">
    <property type="entry name" value="Type-I_RS_S_subunit"/>
</dbReference>
<keyword evidence="5" id="KW-0378">Hydrolase</keyword>
<keyword evidence="5" id="KW-0255">Endonuclease</keyword>
<evidence type="ECO:0000256" key="2">
    <source>
        <dbReference type="ARBA" id="ARBA00022747"/>
    </source>
</evidence>
<gene>
    <name evidence="5" type="ORF">DHW29_11985</name>
</gene>
<feature type="domain" description="Type I restriction modification DNA specificity" evidence="4">
    <location>
        <begin position="42"/>
        <end position="165"/>
    </location>
</feature>
<dbReference type="SUPFAM" id="SSF116734">
    <property type="entry name" value="DNA methylase specificity domain"/>
    <property type="match status" value="2"/>
</dbReference>